<keyword evidence="9" id="KW-1208">Phospholipid metabolism</keyword>
<evidence type="ECO:0000256" key="7">
    <source>
        <dbReference type="ARBA" id="ARBA00023098"/>
    </source>
</evidence>
<dbReference type="Gene3D" id="1.20.1090.10">
    <property type="entry name" value="Dehydroquinate synthase-like - alpha domain"/>
    <property type="match status" value="1"/>
</dbReference>
<keyword evidence="8" id="KW-0594">Phospholipid biosynthesis</keyword>
<evidence type="ECO:0000256" key="8">
    <source>
        <dbReference type="ARBA" id="ARBA00023209"/>
    </source>
</evidence>
<keyword evidence="11" id="KW-1185">Reference proteome</keyword>
<dbReference type="STRING" id="1963862.B4O97_05655"/>
<protein>
    <recommendedName>
        <fullName evidence="12">Alcohol dehydrogenase iron-type/glycerol dehydrogenase GldA domain-containing protein</fullName>
    </recommendedName>
</protein>
<dbReference type="InterPro" id="IPR016205">
    <property type="entry name" value="Glycerol_DH"/>
</dbReference>
<keyword evidence="6" id="KW-0520">NAD</keyword>
<keyword evidence="1" id="KW-0963">Cytoplasm</keyword>
<keyword evidence="3" id="KW-0479">Metal-binding</keyword>
<comment type="caution">
    <text evidence="10">The sequence shown here is derived from an EMBL/GenBank/DDBJ whole genome shotgun (WGS) entry which is preliminary data.</text>
</comment>
<name>A0A1Y1S044_9SPIO</name>
<keyword evidence="7" id="KW-0443">Lipid metabolism</keyword>
<dbReference type="PANTHER" id="PTHR43616:SF5">
    <property type="entry name" value="GLYCEROL DEHYDROGENASE 1"/>
    <property type="match status" value="1"/>
</dbReference>
<evidence type="ECO:0000256" key="5">
    <source>
        <dbReference type="ARBA" id="ARBA00023002"/>
    </source>
</evidence>
<dbReference type="Proteomes" id="UP000192343">
    <property type="component" value="Unassembled WGS sequence"/>
</dbReference>
<organism evidence="10 11">
    <name type="scientific">Marispirochaeta aestuarii</name>
    <dbReference type="NCBI Taxonomy" id="1963862"/>
    <lineage>
        <taxon>Bacteria</taxon>
        <taxon>Pseudomonadati</taxon>
        <taxon>Spirochaetota</taxon>
        <taxon>Spirochaetia</taxon>
        <taxon>Spirochaetales</taxon>
        <taxon>Spirochaetaceae</taxon>
        <taxon>Marispirochaeta</taxon>
    </lineage>
</organism>
<keyword evidence="5" id="KW-0560">Oxidoreductase</keyword>
<evidence type="ECO:0000256" key="1">
    <source>
        <dbReference type="ARBA" id="ARBA00022490"/>
    </source>
</evidence>
<keyword evidence="2" id="KW-0444">Lipid biosynthesis</keyword>
<sequence length="439" mass="48426">MSYYQRYLEVHPLDVCPEILISSDAVLHLQRKLSESAGPSLILLDPDTEKAVSAYLNPGDLETRGDPLYRLPANPLPSLELVKEIAREAEERKVKRIVGIGSGVISDCAKQAAFEAGIDNWCLMTAASVDAFTSGTAAIRVEGYHESLPTRPTEAVFCDLRILAEAPRRLTLSGLGDMAGKFIAVPDWRMSSMVTGEFFNEDAANFASGSASLALRDIDSILSGSERGCTNAADALLTSGLIMQSLKSSRPASSTEHILAHFWEMEHLVKNREWDLHGVLVAAASRFVISAYREILALITGSDPNLERARQLFAGAAALPDAPWLSEKTRIKLARELKERDNSPQGHANRVEKLVPLRYELKNIYTSFLDTAEEGLEGLYKAGLPLDLGSLGIDRERGRFGLNNVRFLRNRYTLLDVARDLGFDREAEEIINRAYDSSF</sequence>
<proteinExistence type="predicted"/>
<accession>A0A1Y1S044</accession>
<dbReference type="RefSeq" id="WP_083049078.1">
    <property type="nucleotide sequence ID" value="NZ_MWQY01000005.1"/>
</dbReference>
<dbReference type="SUPFAM" id="SSF56796">
    <property type="entry name" value="Dehydroquinate synthase-like"/>
    <property type="match status" value="1"/>
</dbReference>
<evidence type="ECO:0000256" key="2">
    <source>
        <dbReference type="ARBA" id="ARBA00022516"/>
    </source>
</evidence>
<dbReference type="GO" id="GO:0016614">
    <property type="term" value="F:oxidoreductase activity, acting on CH-OH group of donors"/>
    <property type="evidence" value="ECO:0007669"/>
    <property type="project" value="InterPro"/>
</dbReference>
<dbReference type="Gene3D" id="3.40.50.1970">
    <property type="match status" value="1"/>
</dbReference>
<dbReference type="EMBL" id="MWQY01000005">
    <property type="protein sequence ID" value="ORC36556.1"/>
    <property type="molecule type" value="Genomic_DNA"/>
</dbReference>
<evidence type="ECO:0000313" key="10">
    <source>
        <dbReference type="EMBL" id="ORC36556.1"/>
    </source>
</evidence>
<keyword evidence="4" id="KW-0521">NADP</keyword>
<dbReference type="GO" id="GO:0008654">
    <property type="term" value="P:phospholipid biosynthetic process"/>
    <property type="evidence" value="ECO:0007669"/>
    <property type="project" value="UniProtKB-KW"/>
</dbReference>
<dbReference type="AlphaFoldDB" id="A0A1Y1S044"/>
<evidence type="ECO:0000256" key="6">
    <source>
        <dbReference type="ARBA" id="ARBA00023027"/>
    </source>
</evidence>
<reference evidence="10 11" key="1">
    <citation type="submission" date="2017-03" db="EMBL/GenBank/DDBJ databases">
        <title>Draft Genome sequence of Marispirochaeta sp. strain JC444.</title>
        <authorList>
            <person name="Shivani Y."/>
            <person name="Subhash Y."/>
            <person name="Sasikala C."/>
            <person name="Ramana C."/>
        </authorList>
    </citation>
    <scope>NUCLEOTIDE SEQUENCE [LARGE SCALE GENOMIC DNA]</scope>
    <source>
        <strain evidence="10 11">JC444</strain>
    </source>
</reference>
<dbReference type="Pfam" id="PF13685">
    <property type="entry name" value="Fe-ADH_2"/>
    <property type="match status" value="1"/>
</dbReference>
<evidence type="ECO:0000256" key="9">
    <source>
        <dbReference type="ARBA" id="ARBA00023264"/>
    </source>
</evidence>
<dbReference type="GO" id="GO:0046872">
    <property type="term" value="F:metal ion binding"/>
    <property type="evidence" value="ECO:0007669"/>
    <property type="project" value="UniProtKB-KW"/>
</dbReference>
<evidence type="ECO:0000313" key="11">
    <source>
        <dbReference type="Proteomes" id="UP000192343"/>
    </source>
</evidence>
<evidence type="ECO:0000256" key="4">
    <source>
        <dbReference type="ARBA" id="ARBA00022857"/>
    </source>
</evidence>
<dbReference type="PANTHER" id="PTHR43616">
    <property type="entry name" value="GLYCEROL DEHYDROGENASE"/>
    <property type="match status" value="1"/>
</dbReference>
<dbReference type="OrthoDB" id="9763580at2"/>
<dbReference type="InterPro" id="IPR032837">
    <property type="entry name" value="G1PDH"/>
</dbReference>
<evidence type="ECO:0008006" key="12">
    <source>
        <dbReference type="Google" id="ProtNLM"/>
    </source>
</evidence>
<evidence type="ECO:0000256" key="3">
    <source>
        <dbReference type="ARBA" id="ARBA00022723"/>
    </source>
</evidence>
<gene>
    <name evidence="10" type="ORF">B4O97_05655</name>
</gene>